<gene>
    <name evidence="2" type="ORF">C361_02615</name>
</gene>
<evidence type="ECO:0000256" key="1">
    <source>
        <dbReference type="SAM" id="SignalP"/>
    </source>
</evidence>
<dbReference type="EMBL" id="AMKT01000034">
    <property type="protein sequence ID" value="OXG24066.1"/>
    <property type="molecule type" value="Genomic_DNA"/>
</dbReference>
<evidence type="ECO:0000313" key="2">
    <source>
        <dbReference type="EMBL" id="OXG24066.1"/>
    </source>
</evidence>
<dbReference type="OrthoDB" id="1859733at2759"/>
<evidence type="ECO:0008006" key="4">
    <source>
        <dbReference type="Google" id="ProtNLM"/>
    </source>
</evidence>
<dbReference type="PANTHER" id="PTHR35567:SF1">
    <property type="entry name" value="CONSERVED FUNGAL PROTEIN (AFU_ORTHOLOGUE AFUA_1G14230)"/>
    <property type="match status" value="1"/>
</dbReference>
<protein>
    <recommendedName>
        <fullName evidence="4">Malate dehydrogenase</fullName>
    </recommendedName>
</protein>
<organism evidence="2 3">
    <name type="scientific">Cryptococcus neoformans Tu259-1</name>
    <dbReference type="NCBI Taxonomy" id="1230072"/>
    <lineage>
        <taxon>Eukaryota</taxon>
        <taxon>Fungi</taxon>
        <taxon>Dikarya</taxon>
        <taxon>Basidiomycota</taxon>
        <taxon>Agaricomycotina</taxon>
        <taxon>Tremellomycetes</taxon>
        <taxon>Tremellales</taxon>
        <taxon>Cryptococcaceae</taxon>
        <taxon>Cryptococcus</taxon>
        <taxon>Cryptococcus neoformans species complex</taxon>
    </lineage>
</organism>
<dbReference type="AlphaFoldDB" id="A0A854QH90"/>
<accession>A0A854QH90</accession>
<keyword evidence="1" id="KW-0732">Signal</keyword>
<dbReference type="Pfam" id="PF11937">
    <property type="entry name" value="DUF3455"/>
    <property type="match status" value="1"/>
</dbReference>
<sequence>MTLSNMILGLVALVPILALSLPFSLDSYLHSLNLSASSLNISRTLSQSCSVSNIPVPVGDQTTLSISDDEVSSMITAGRGIQNYTCISGAYVSTGALANLFDVTCLYALTAGKIDPSIISSILPKMAFVALEYPNTDDLPVAIHHLFVDTPGSTSEGSISPEFVTDTDRVLVSKTATLDDPYNPAINVPWLKLVGVEGQGTYAKSVFRINTFQGQPPSLCTTENEKISVQYASMYWFTK</sequence>
<dbReference type="Proteomes" id="UP000199727">
    <property type="component" value="Unassembled WGS sequence"/>
</dbReference>
<dbReference type="InterPro" id="IPR021851">
    <property type="entry name" value="DUF3455"/>
</dbReference>
<dbReference type="PANTHER" id="PTHR35567">
    <property type="entry name" value="MALATE DEHYDROGENASE (AFU_ORTHOLOGUE AFUA_2G13800)"/>
    <property type="match status" value="1"/>
</dbReference>
<evidence type="ECO:0000313" key="3">
    <source>
        <dbReference type="Proteomes" id="UP000199727"/>
    </source>
</evidence>
<name>A0A854QH90_CRYNE</name>
<feature type="chain" id="PRO_5032812925" description="Malate dehydrogenase" evidence="1">
    <location>
        <begin position="19"/>
        <end position="239"/>
    </location>
</feature>
<feature type="signal peptide" evidence="1">
    <location>
        <begin position="1"/>
        <end position="18"/>
    </location>
</feature>
<proteinExistence type="predicted"/>
<comment type="caution">
    <text evidence="2">The sequence shown here is derived from an EMBL/GenBank/DDBJ whole genome shotgun (WGS) entry which is preliminary data.</text>
</comment>
<reference evidence="2 3" key="1">
    <citation type="submission" date="2017-06" db="EMBL/GenBank/DDBJ databases">
        <title>Global population genomics of the pathogenic fungus Cryptococcus neoformans var. grubii.</title>
        <authorList>
            <person name="Cuomo C."/>
            <person name="Litvintseva A."/>
            <person name="Chen Y."/>
            <person name="Young S."/>
            <person name="Zeng Q."/>
            <person name="Chapman S."/>
            <person name="Gujja S."/>
            <person name="Saif S."/>
            <person name="Birren B."/>
        </authorList>
    </citation>
    <scope>NUCLEOTIDE SEQUENCE [LARGE SCALE GENOMIC DNA]</scope>
    <source>
        <strain evidence="2 3">Tu259-1</strain>
    </source>
</reference>